<feature type="region of interest" description="Disordered" evidence="1">
    <location>
        <begin position="207"/>
        <end position="229"/>
    </location>
</feature>
<evidence type="ECO:0000256" key="1">
    <source>
        <dbReference type="SAM" id="MobiDB-lite"/>
    </source>
</evidence>
<proteinExistence type="predicted"/>
<accession>A0A8J5WIS6</accession>
<dbReference type="OrthoDB" id="683350at2759"/>
<keyword evidence="3" id="KW-1185">Reference proteome</keyword>
<feature type="compositionally biased region" description="Basic and acidic residues" evidence="1">
    <location>
        <begin position="210"/>
        <end position="229"/>
    </location>
</feature>
<organism evidence="2 3">
    <name type="scientific">Zizania palustris</name>
    <name type="common">Northern wild rice</name>
    <dbReference type="NCBI Taxonomy" id="103762"/>
    <lineage>
        <taxon>Eukaryota</taxon>
        <taxon>Viridiplantae</taxon>
        <taxon>Streptophyta</taxon>
        <taxon>Embryophyta</taxon>
        <taxon>Tracheophyta</taxon>
        <taxon>Spermatophyta</taxon>
        <taxon>Magnoliopsida</taxon>
        <taxon>Liliopsida</taxon>
        <taxon>Poales</taxon>
        <taxon>Poaceae</taxon>
        <taxon>BOP clade</taxon>
        <taxon>Oryzoideae</taxon>
        <taxon>Oryzeae</taxon>
        <taxon>Zizaniinae</taxon>
        <taxon>Zizania</taxon>
    </lineage>
</organism>
<sequence>MAAAAVDMIEQHRPWKMVDNMVLIIIYQTYTAALEVPGRRELGGGAVEVKSAVEADDPDSPVLTIHASARHCCIAFNNPRGDDVPYKKYTCPKQKMRPCYRLDRACISVSSGTLFLSRNGGGDPKDYRACADVQPDVAAGGAIAILNTITLRLDAAIRLEKTLLMKANAINSTGPRVDEIIDTRNALEAMRSEMDLPAMMRRRLQKRRHVAGDGEIPRRPDQDEPDETEKLMKRFRIMRFG</sequence>
<comment type="caution">
    <text evidence="2">The sequence shown here is derived from an EMBL/GenBank/DDBJ whole genome shotgun (WGS) entry which is preliminary data.</text>
</comment>
<reference evidence="2" key="1">
    <citation type="journal article" date="2021" name="bioRxiv">
        <title>Whole Genome Assembly and Annotation of Northern Wild Rice, Zizania palustris L., Supports a Whole Genome Duplication in the Zizania Genus.</title>
        <authorList>
            <person name="Haas M."/>
            <person name="Kono T."/>
            <person name="Macchietto M."/>
            <person name="Millas R."/>
            <person name="McGilp L."/>
            <person name="Shao M."/>
            <person name="Duquette J."/>
            <person name="Hirsch C.N."/>
            <person name="Kimball J."/>
        </authorList>
    </citation>
    <scope>NUCLEOTIDE SEQUENCE</scope>
    <source>
        <tissue evidence="2">Fresh leaf tissue</tissue>
    </source>
</reference>
<dbReference type="EMBL" id="JAAALK010000080">
    <property type="protein sequence ID" value="KAG8092423.1"/>
    <property type="molecule type" value="Genomic_DNA"/>
</dbReference>
<evidence type="ECO:0000313" key="2">
    <source>
        <dbReference type="EMBL" id="KAG8092423.1"/>
    </source>
</evidence>
<evidence type="ECO:0000313" key="3">
    <source>
        <dbReference type="Proteomes" id="UP000729402"/>
    </source>
</evidence>
<reference evidence="2" key="2">
    <citation type="submission" date="2021-02" db="EMBL/GenBank/DDBJ databases">
        <authorList>
            <person name="Kimball J.A."/>
            <person name="Haas M.W."/>
            <person name="Macchietto M."/>
            <person name="Kono T."/>
            <person name="Duquette J."/>
            <person name="Shao M."/>
        </authorList>
    </citation>
    <scope>NUCLEOTIDE SEQUENCE</scope>
    <source>
        <tissue evidence="2">Fresh leaf tissue</tissue>
    </source>
</reference>
<gene>
    <name evidence="2" type="ORF">GUJ93_ZPchr0012g18785</name>
</gene>
<dbReference type="Proteomes" id="UP000729402">
    <property type="component" value="Unassembled WGS sequence"/>
</dbReference>
<protein>
    <submittedName>
        <fullName evidence="2">Uncharacterized protein</fullName>
    </submittedName>
</protein>
<name>A0A8J5WIS6_ZIZPA</name>
<dbReference type="AlphaFoldDB" id="A0A8J5WIS6"/>